<dbReference type="CDD" id="cd15466">
    <property type="entry name" value="CLU-central"/>
    <property type="match status" value="1"/>
</dbReference>
<feature type="region of interest" description="Disordered" evidence="2">
    <location>
        <begin position="174"/>
        <end position="207"/>
    </location>
</feature>
<dbReference type="EMBL" id="JAHDYR010000022">
    <property type="protein sequence ID" value="KAG9393581.1"/>
    <property type="molecule type" value="Genomic_DNA"/>
</dbReference>
<dbReference type="GO" id="GO:0005737">
    <property type="term" value="C:cytoplasm"/>
    <property type="evidence" value="ECO:0007669"/>
    <property type="project" value="TreeGrafter"/>
</dbReference>
<dbReference type="Gene3D" id="1.25.40.10">
    <property type="entry name" value="Tetratricopeptide repeat domain"/>
    <property type="match status" value="1"/>
</dbReference>
<sequence length="1123" mass="124998">MQPVLVCTASIKCAATKGKYVSTEILLFRTSLQVPSLEVEIPFTDKTIFTTTTSKKVPFDHIVQIKLRPSHDNVIIGFGTQTARDDFHSAITHRDSTLCVRPEHSPMRLEVLESLANFVPGVEPSSSRFAVDHADEEIPFIERAPTQSLIPDPLNPDSQAQQPPLFPFSDMQPAPSETPVSEFNYFADPEPEHGKKGGKKEPEPDSRAVQEAKIVDGIIALQPELGRVRVTDWTKSWNDVMKMPKETFEDRLEKTLAIYHIQGQFAETARETARQIVEELHLEPHETTVPLVGEKKVKKRRDPNAMKHIFRDTVWQRNGIIFRLAQSPNVSDQEAADTEEVAEEDHLAMKIAAAELRGQGLLVSTDVEHLNTPLMVNVDYRGFRVIAMAIVDASYPTTMVQGFNEGGYISDDLGNEMLHEVATKMHLRPHVVFSNRMLFTIPLSSELQLHLVGRAKDRSYLVLNTSRILPADIPRPRTDEYLVKFLRPEYMAKLETPLSSDSYCNVGGVDPDQQEIDTDALNASRRLTQEVIPAVVRALDSLDSPFHTSFELTQYLHRAGVNVRYLGLVARLSRVPHVRQHAVTEMIARTAKTILNDSLRRMTRFFARHGVQPETQYDAEGFPIMEEPDDDYTGTQFKSIIVDLFNLVLGSGPESTQFWTETLVPVIEEDYGFTVDLKNVCRPMVLTALQEHTGAVFHDTDDYNFSTATPLTTRRLLRLEPRVHAPVVFNDVTALQSGNIDRMAANEAKQRLNLRVDVLSRLYGVATPLLAPVFAELAVLHARHNEFPAAGLYARIALGLGRKFHGTSVIAYSALIPAAFSEGDTELGSLAFKHAVRIGAWHGGTSALSLVVAQDMMALAYTTIGSQRLAVDHANRALDMSIRLLGGTHPTVALYLQRCAALAWSAGTSDLKSEALSMQMRALYILRNIEPASGRTAGCLAQLADMNSEVGKFDDAVDNLTMALQLSRESGASAHVIEDVLWRLARVAENAGKADLAVEALEEMHSMLKEEDDDARMQEVIKRTVEVKLRHLTPRHASIINRIAEQRKQVTDEAQMAAVIGAMVDNPPGQYLEDMLNRAVEMDPDAYNKVVTIYQLVTCNEILIDRGVKVVDTMPDLGAGFAW</sequence>
<dbReference type="PANTHER" id="PTHR12601">
    <property type="entry name" value="EUKARYOTIC TRANSLATION INITIATION FACTOR 3 SUBUNIT EIF-3"/>
    <property type="match status" value="1"/>
</dbReference>
<reference evidence="4" key="1">
    <citation type="submission" date="2021-05" db="EMBL/GenBank/DDBJ databases">
        <title>A free-living protist that lacks canonical eukaryotic 1 DNA replication and segregation systems.</title>
        <authorList>
            <person name="Salas-Leiva D.E."/>
            <person name="Tromer E.C."/>
            <person name="Curtis B.A."/>
            <person name="Jerlstrom-Hultqvist J."/>
            <person name="Kolisko M."/>
            <person name="Yi Z."/>
            <person name="Salas-Leiva J.S."/>
            <person name="Gallot-Lavallee L."/>
            <person name="Kops G.J.P.L."/>
            <person name="Archibald J.M."/>
            <person name="Simpson A.G.B."/>
            <person name="Roger A.J."/>
        </authorList>
    </citation>
    <scope>NUCLEOTIDE SEQUENCE</scope>
    <source>
        <strain evidence="4">BICM</strain>
    </source>
</reference>
<feature type="domain" description="Clu" evidence="3">
    <location>
        <begin position="207"/>
        <end position="476"/>
    </location>
</feature>
<dbReference type="Pfam" id="PF13236">
    <property type="entry name" value="CLU"/>
    <property type="match status" value="1"/>
</dbReference>
<feature type="compositionally biased region" description="Basic and acidic residues" evidence="2">
    <location>
        <begin position="190"/>
        <end position="207"/>
    </location>
</feature>
<dbReference type="InterPro" id="IPR025697">
    <property type="entry name" value="CLU_dom"/>
</dbReference>
<dbReference type="PANTHER" id="PTHR12601:SF6">
    <property type="entry name" value="CLUSTERED MITOCHONDRIA PROTEIN HOMOLOG"/>
    <property type="match status" value="1"/>
</dbReference>
<dbReference type="Proteomes" id="UP000717585">
    <property type="component" value="Unassembled WGS sequence"/>
</dbReference>
<evidence type="ECO:0000256" key="2">
    <source>
        <dbReference type="SAM" id="MobiDB-lite"/>
    </source>
</evidence>
<keyword evidence="5" id="KW-1185">Reference proteome</keyword>
<protein>
    <submittedName>
        <fullName evidence="4">Clustered mitochondria</fullName>
    </submittedName>
</protein>
<accession>A0A8J6E1W8</accession>
<keyword evidence="1" id="KW-0963">Cytoplasm</keyword>
<dbReference type="InterPro" id="IPR011990">
    <property type="entry name" value="TPR-like_helical_dom_sf"/>
</dbReference>
<evidence type="ECO:0000259" key="3">
    <source>
        <dbReference type="PROSITE" id="PS51823"/>
    </source>
</evidence>
<dbReference type="AlphaFoldDB" id="A0A8J6E1W8"/>
<proteinExistence type="predicted"/>
<dbReference type="PROSITE" id="PS51823">
    <property type="entry name" value="CLU"/>
    <property type="match status" value="1"/>
</dbReference>
<evidence type="ECO:0000313" key="5">
    <source>
        <dbReference type="Proteomes" id="UP000717585"/>
    </source>
</evidence>
<organism evidence="4 5">
    <name type="scientific">Carpediemonas membranifera</name>
    <dbReference type="NCBI Taxonomy" id="201153"/>
    <lineage>
        <taxon>Eukaryota</taxon>
        <taxon>Metamonada</taxon>
        <taxon>Carpediemonas-like organisms</taxon>
        <taxon>Carpediemonas</taxon>
    </lineage>
</organism>
<gene>
    <name evidence="4" type="ORF">J8273_4880</name>
</gene>
<dbReference type="InterPro" id="IPR033646">
    <property type="entry name" value="CLU-central"/>
</dbReference>
<dbReference type="Pfam" id="PF12807">
    <property type="entry name" value="eIF3_p135"/>
    <property type="match status" value="1"/>
</dbReference>
<dbReference type="SUPFAM" id="SSF48452">
    <property type="entry name" value="TPR-like"/>
    <property type="match status" value="1"/>
</dbReference>
<comment type="caution">
    <text evidence="4">The sequence shown here is derived from an EMBL/GenBank/DDBJ whole genome shotgun (WGS) entry which is preliminary data.</text>
</comment>
<evidence type="ECO:0000313" key="4">
    <source>
        <dbReference type="EMBL" id="KAG9393581.1"/>
    </source>
</evidence>
<dbReference type="OrthoDB" id="626167at2759"/>
<name>A0A8J6E1W8_9EUKA</name>
<dbReference type="InterPro" id="IPR027523">
    <property type="entry name" value="CLU_prot"/>
</dbReference>
<evidence type="ECO:0000256" key="1">
    <source>
        <dbReference type="ARBA" id="ARBA00022490"/>
    </source>
</evidence>